<evidence type="ECO:0000313" key="3">
    <source>
        <dbReference type="Proteomes" id="UP000285146"/>
    </source>
</evidence>
<dbReference type="EMBL" id="LKEB01000024">
    <property type="protein sequence ID" value="ROW11984.1"/>
    <property type="molecule type" value="Genomic_DNA"/>
</dbReference>
<proteinExistence type="predicted"/>
<protein>
    <recommendedName>
        <fullName evidence="4">AA1-like domain-containing protein</fullName>
    </recommendedName>
</protein>
<reference evidence="2 3" key="1">
    <citation type="submission" date="2015-09" db="EMBL/GenBank/DDBJ databases">
        <title>Host preference determinants of Valsa canker pathogens revealed by comparative genomics.</title>
        <authorList>
            <person name="Yin Z."/>
            <person name="Huang L."/>
        </authorList>
    </citation>
    <scope>NUCLEOTIDE SEQUENCE [LARGE SCALE GENOMIC DNA]</scope>
    <source>
        <strain evidence="2 3">SXYLt</strain>
    </source>
</reference>
<feature type="chain" id="PRO_5019184548" description="AA1-like domain-containing protein" evidence="1">
    <location>
        <begin position="19"/>
        <end position="146"/>
    </location>
</feature>
<accession>A0A423X8H4</accession>
<keyword evidence="3" id="KW-1185">Reference proteome</keyword>
<keyword evidence="1" id="KW-0732">Signal</keyword>
<dbReference type="AlphaFoldDB" id="A0A423X8H4"/>
<organism evidence="2 3">
    <name type="scientific">Cytospora leucostoma</name>
    <dbReference type="NCBI Taxonomy" id="1230097"/>
    <lineage>
        <taxon>Eukaryota</taxon>
        <taxon>Fungi</taxon>
        <taxon>Dikarya</taxon>
        <taxon>Ascomycota</taxon>
        <taxon>Pezizomycotina</taxon>
        <taxon>Sordariomycetes</taxon>
        <taxon>Sordariomycetidae</taxon>
        <taxon>Diaporthales</taxon>
        <taxon>Cytosporaceae</taxon>
        <taxon>Cytospora</taxon>
    </lineage>
</organism>
<comment type="caution">
    <text evidence="2">The sequence shown here is derived from an EMBL/GenBank/DDBJ whole genome shotgun (WGS) entry which is preliminary data.</text>
</comment>
<gene>
    <name evidence="2" type="ORF">VPNG_05249</name>
</gene>
<evidence type="ECO:0000313" key="2">
    <source>
        <dbReference type="EMBL" id="ROW11984.1"/>
    </source>
</evidence>
<sequence length="146" mass="15064">MQFSTTIIALAAAMGASAGTSTVFKVSNFAASGIPHSSEVSYSFTVIQPGTMETTGVNCSKLLPSNGALPAVTDGTCKDSSRTWTVEKSGDDLILTVSQPASPSSTQDASYTIPASDLEYKTADASSYQAYTGPTSFDLTESSYSA</sequence>
<name>A0A423X8H4_9PEZI</name>
<feature type="signal peptide" evidence="1">
    <location>
        <begin position="1"/>
        <end position="18"/>
    </location>
</feature>
<dbReference type="InParanoid" id="A0A423X8H4"/>
<dbReference type="OrthoDB" id="3679184at2759"/>
<evidence type="ECO:0008006" key="4">
    <source>
        <dbReference type="Google" id="ProtNLM"/>
    </source>
</evidence>
<evidence type="ECO:0000256" key="1">
    <source>
        <dbReference type="SAM" id="SignalP"/>
    </source>
</evidence>
<dbReference type="Proteomes" id="UP000285146">
    <property type="component" value="Unassembled WGS sequence"/>
</dbReference>